<evidence type="ECO:0000259" key="8">
    <source>
        <dbReference type="PROSITE" id="PS50304"/>
    </source>
</evidence>
<dbReference type="SUPFAM" id="SSF144232">
    <property type="entry name" value="HIT/MYND zinc finger-like"/>
    <property type="match status" value="1"/>
</dbReference>
<organism evidence="10 11">
    <name type="scientific">Porites lobata</name>
    <dbReference type="NCBI Taxonomy" id="104759"/>
    <lineage>
        <taxon>Eukaryota</taxon>
        <taxon>Metazoa</taxon>
        <taxon>Cnidaria</taxon>
        <taxon>Anthozoa</taxon>
        <taxon>Hexacorallia</taxon>
        <taxon>Scleractinia</taxon>
        <taxon>Fungiina</taxon>
        <taxon>Poritidae</taxon>
        <taxon>Porites</taxon>
    </lineage>
</organism>
<feature type="compositionally biased region" description="Basic and acidic residues" evidence="6">
    <location>
        <begin position="250"/>
        <end position="264"/>
    </location>
</feature>
<dbReference type="CDD" id="cd00590">
    <property type="entry name" value="RRM_SF"/>
    <property type="match status" value="1"/>
</dbReference>
<dbReference type="Pfam" id="PF01753">
    <property type="entry name" value="zf-MYND"/>
    <property type="match status" value="1"/>
</dbReference>
<dbReference type="Gene3D" id="2.30.30.140">
    <property type="match status" value="7"/>
</dbReference>
<dbReference type="PANTHER" id="PTHR22948:SF4">
    <property type="entry name" value="TUDOR DOMAIN-CONTAINING PROTEIN 1"/>
    <property type="match status" value="1"/>
</dbReference>
<reference evidence="10 11" key="1">
    <citation type="submission" date="2022-05" db="EMBL/GenBank/DDBJ databases">
        <authorList>
            <consortium name="Genoscope - CEA"/>
            <person name="William W."/>
        </authorList>
    </citation>
    <scope>NUCLEOTIDE SEQUENCE [LARGE SCALE GENOMIC DNA]</scope>
</reference>
<evidence type="ECO:0008006" key="12">
    <source>
        <dbReference type="Google" id="ProtNLM"/>
    </source>
</evidence>
<dbReference type="PANTHER" id="PTHR22948">
    <property type="entry name" value="TUDOR DOMAIN CONTAINING PROTEIN"/>
    <property type="match status" value="1"/>
</dbReference>
<feature type="compositionally biased region" description="Basic and acidic residues" evidence="6">
    <location>
        <begin position="791"/>
        <end position="803"/>
    </location>
</feature>
<dbReference type="InterPro" id="IPR002893">
    <property type="entry name" value="Znf_MYND"/>
</dbReference>
<dbReference type="PROSITE" id="PS50865">
    <property type="entry name" value="ZF_MYND_2"/>
    <property type="match status" value="1"/>
</dbReference>
<feature type="compositionally biased region" description="Polar residues" evidence="6">
    <location>
        <begin position="486"/>
        <end position="500"/>
    </location>
</feature>
<keyword evidence="11" id="KW-1185">Reference proteome</keyword>
<dbReference type="InterPro" id="IPR002999">
    <property type="entry name" value="Tudor"/>
</dbReference>
<dbReference type="Pfam" id="PF00567">
    <property type="entry name" value="TUDOR"/>
    <property type="match status" value="7"/>
</dbReference>
<dbReference type="InterPro" id="IPR012677">
    <property type="entry name" value="Nucleotide-bd_a/b_plait_sf"/>
</dbReference>
<keyword evidence="3" id="KW-0862">Zinc</keyword>
<dbReference type="EMBL" id="CALNXK010000003">
    <property type="protein sequence ID" value="CAH3035185.1"/>
    <property type="molecule type" value="Genomic_DNA"/>
</dbReference>
<feature type="domain" description="Tudor" evidence="8">
    <location>
        <begin position="1375"/>
        <end position="1434"/>
    </location>
</feature>
<dbReference type="InterPro" id="IPR035979">
    <property type="entry name" value="RBD_domain_sf"/>
</dbReference>
<feature type="region of interest" description="Disordered" evidence="6">
    <location>
        <begin position="778"/>
        <end position="814"/>
    </location>
</feature>
<name>A0ABN8MZ75_9CNID</name>
<dbReference type="Gene3D" id="3.30.70.330">
    <property type="match status" value="1"/>
</dbReference>
<feature type="region of interest" description="Disordered" evidence="6">
    <location>
        <begin position="242"/>
        <end position="264"/>
    </location>
</feature>
<keyword evidence="5" id="KW-0694">RNA-binding</keyword>
<evidence type="ECO:0000256" key="3">
    <source>
        <dbReference type="ARBA" id="ARBA00022833"/>
    </source>
</evidence>
<dbReference type="Proteomes" id="UP001159405">
    <property type="component" value="Unassembled WGS sequence"/>
</dbReference>
<evidence type="ECO:0000313" key="10">
    <source>
        <dbReference type="EMBL" id="CAH3035185.1"/>
    </source>
</evidence>
<feature type="domain" description="MYND-type" evidence="9">
    <location>
        <begin position="283"/>
        <end position="318"/>
    </location>
</feature>
<evidence type="ECO:0000256" key="1">
    <source>
        <dbReference type="ARBA" id="ARBA00022723"/>
    </source>
</evidence>
<feature type="compositionally biased region" description="Basic and acidic residues" evidence="6">
    <location>
        <begin position="1008"/>
        <end position="1019"/>
    </location>
</feature>
<dbReference type="InterPro" id="IPR035437">
    <property type="entry name" value="SNase_OB-fold_sf"/>
</dbReference>
<feature type="region of interest" description="Disordered" evidence="6">
    <location>
        <begin position="1749"/>
        <end position="1770"/>
    </location>
</feature>
<dbReference type="SUPFAM" id="SSF54928">
    <property type="entry name" value="RNA-binding domain, RBD"/>
    <property type="match status" value="1"/>
</dbReference>
<feature type="domain" description="Tudor" evidence="8">
    <location>
        <begin position="2042"/>
        <end position="2101"/>
    </location>
</feature>
<feature type="domain" description="Tudor" evidence="8">
    <location>
        <begin position="583"/>
        <end position="642"/>
    </location>
</feature>
<dbReference type="InterPro" id="IPR000504">
    <property type="entry name" value="RRM_dom"/>
</dbReference>
<dbReference type="SUPFAM" id="SSF50199">
    <property type="entry name" value="Staphylococcal nuclease"/>
    <property type="match status" value="2"/>
</dbReference>
<dbReference type="Pfam" id="PF00076">
    <property type="entry name" value="RRM_1"/>
    <property type="match status" value="1"/>
</dbReference>
<dbReference type="InterPro" id="IPR050621">
    <property type="entry name" value="Tudor_domain_containing"/>
</dbReference>
<accession>A0ABN8MZ75</accession>
<feature type="compositionally biased region" description="Polar residues" evidence="6">
    <location>
        <begin position="804"/>
        <end position="814"/>
    </location>
</feature>
<feature type="region of interest" description="Disordered" evidence="6">
    <location>
        <begin position="1508"/>
        <end position="1548"/>
    </location>
</feature>
<feature type="domain" description="Tudor" evidence="8">
    <location>
        <begin position="1611"/>
        <end position="1670"/>
    </location>
</feature>
<feature type="domain" description="Tudor" evidence="8">
    <location>
        <begin position="1837"/>
        <end position="1896"/>
    </location>
</feature>
<evidence type="ECO:0000256" key="2">
    <source>
        <dbReference type="ARBA" id="ARBA00022771"/>
    </source>
</evidence>
<feature type="region of interest" description="Disordered" evidence="6">
    <location>
        <begin position="721"/>
        <end position="766"/>
    </location>
</feature>
<gene>
    <name evidence="10" type="ORF">PLOB_00025028</name>
</gene>
<evidence type="ECO:0000313" key="11">
    <source>
        <dbReference type="Proteomes" id="UP001159405"/>
    </source>
</evidence>
<feature type="region of interest" description="Disordered" evidence="6">
    <location>
        <begin position="447"/>
        <end position="505"/>
    </location>
</feature>
<evidence type="ECO:0000259" key="7">
    <source>
        <dbReference type="PROSITE" id="PS50102"/>
    </source>
</evidence>
<dbReference type="PROSITE" id="PS50102">
    <property type="entry name" value="RRM"/>
    <property type="match status" value="1"/>
</dbReference>
<dbReference type="Gene3D" id="6.10.140.2220">
    <property type="match status" value="1"/>
</dbReference>
<evidence type="ECO:0000256" key="4">
    <source>
        <dbReference type="PROSITE-ProRule" id="PRU00134"/>
    </source>
</evidence>
<dbReference type="SMART" id="SM00360">
    <property type="entry name" value="RRM"/>
    <property type="match status" value="1"/>
</dbReference>
<feature type="domain" description="Tudor" evidence="8">
    <location>
        <begin position="1131"/>
        <end position="1190"/>
    </location>
</feature>
<evidence type="ECO:0000256" key="6">
    <source>
        <dbReference type="SAM" id="MobiDB-lite"/>
    </source>
</evidence>
<feature type="region of interest" description="Disordered" evidence="6">
    <location>
        <begin position="1266"/>
        <end position="1301"/>
    </location>
</feature>
<keyword evidence="1" id="KW-0479">Metal-binding</keyword>
<feature type="compositionally biased region" description="Polar residues" evidence="6">
    <location>
        <begin position="1274"/>
        <end position="1292"/>
    </location>
</feature>
<dbReference type="PROSITE" id="PS50304">
    <property type="entry name" value="TUDOR"/>
    <property type="match status" value="7"/>
</dbReference>
<sequence length="2172" mass="241284">MSSEGTEDYFDIPEDRELRSGEFKPVWTSAEAHLRPQNQDQVEFLATNSRFSQANPRDKVSSKLSKAMEQASANAHMDDVQSELPHNGHRNIEEKGLDAWNPMVEDYASKIFNSYREPSIEDLKKAFPGGPSQQSIYSSFQNEGDVRLFVGRIPPEMTQEGLHNLFSQVGKLTFCRLVKQQHKDSNIGFVGFETIRKAETAIQKFDGFDLGQGVRLKVALAQTRQKPTLADLDELEPKVNGVTCNGVQDSDDKGPSESTDERSIQDTLLSSAKSTVTVSGKPCSFCGQLGHKWCSVCKIPYCSRECQKNDWPKHKLVCPRKSAAESKTSKPETCQEFETSLPTSPANTLQPITHIQDQKDSPLVLAGDPVQPSTHTQEHTDSPKVTPGDSVHILEAGVANSNLGDLDAKASSDSEDEMDPMKIDGFHVTNPEFFAKALGFDISQMQFGEKKQSEDSDDTDKSSSCSLDNSKPQDISPKVPIPPSEGPSQQPLPTQQSCNSAPGMDQLRPAEAATCSNGLRRFFIKQLSMESVSESLFEVAVTEVENPSCVWAQLCTPEALERQDQLKKKLQASYCNSVYENYVPTGGEVCVTQFSFDSCWYRAKVDIVNNTGTLRVTYIDFGNHEDITVDKVRRITEDLAMIPRQALKLSLNGITSTDVSGSWSSEATAFVKSKVLGMNCKVQVCGRYNEILFVKLFDPKETNSDTAINDSLMEAGFAKRRERIPSSPSNHKPLNVPQQYENKSGAPSNMQRQHNGPKPVFNNGQRRSFQQSNNLYESQNATHQLRSPPRQSDHNRIPKERQDSSMNSTGQSARKSPFEIVVNAVVSPWEFYAQKTDFQLLDQLNVLMRDLNQQMTTTSYTPESTASLRPGQMCAARFSMDNQWYRAVILEKNPGSFRIRYADFGNSEVVGEGVIRPLPQQFQGFPPLSLQCSLAGVKKPKGQDWSPDAIRQFKTLVANKQYMCRIVHTHGVVNIVELLDPQQNWNQTVANSLITSGLADAFIRKDGTKHQLDGKRGTEIPEPQRQGAPGAPVLNSPRDEQPRKSPLNSVSSASSNDGAAPRSQIESAVFEPAVQAAASPQDGRFDVLITEVVSPELIYCQNASVESVTKNARLIQDMNEHYSAVSYAPFVAHENVFCAAHFSQSGDWCRAFIKGTSPDGSAYVHYVDYGNTEFVSPDRLRPLLDQFNFNAVPFAALRCSLANVTPPGSAGWSDESMAFVKTHLPENSRCSARIVGRRRGRLFVDVTLSGTGDSVGKELVKQGLAKTLGRGDNRNQQSTDNLSRHQITVNPVTSPPRDRPERHSLDLLESFVYQPAIQSASLPQDESYFDVMVTEVTSFGIFFVQVLDRDLAQKLKNLSEHMNMFYGPSVPTSYQPQPKQLCAALYSESGDWCRAFIKGIAPDNLVDVHYVDFGNTEQLPLSSIRPLEEQFTSAPFFALPCSLANIAKPDPPGWSVQAMELIKKNVLVDRVAIKVLDKHPGMLFVDFIMSRDSPLSLSQLLLNEGSAQSLGRSDPRMDHQRQHSQHSAPASRHSTSSTSSRKPDGNLESRVFNPAIQSIAVSDSFDAMITHVSSPSSIFVQVLSHDMVQMMTQLSADLNAHYNAVSYPHIQAKANRMCAGFFSESGDWCRGFIDLVNPDHSVHVHYLDYGNSEVLPFTHVRPLEKQFLQVPPMALKCSLSGILPAHPNGWSVDAQEAILSQAPQNSRVHARVVKKERGLLFVDVSLPQSQESLGQFLIRQGLARPNLPFDGSYSGNQGDQPLHSAPADPTDDTRVYASAVRLADVPHGTSCKVLISEFHRPDKMYFQVLNEENVEGLVELWEKLAVHCSTIDTTPYKPVKGELCCAQFSKDQGWYRAVVQEEVSESKMMVVFVDYGNEDVVAVDFIRKIIPSFTHLPIQARECFLSGVQPTSGSNWSTDVVNFLKERLTSQPEPQPFFIIVDSTERDGFSFGVQLFETDPSEQQGISINQEMIQRNFAKSFDNATAQWTGPGIDQFDVVVTDVIHPGEIWGQVLDAEARTSLNVLMDQINEYCMTASVPTSAPQPGQECCAQFSQDGRWYRARVLECPSPGQVGVQYVDFGNSELLSTDRIRPMKDEFSRLPAQALKLSLANIRPIHQVWNQEAVRWLGYILNRELKARVVHRLSDYLVVTLTDGAVDIGEELVRQGYAVKS</sequence>
<keyword evidence="2 4" id="KW-0863">Zinc-finger</keyword>
<evidence type="ECO:0000259" key="9">
    <source>
        <dbReference type="PROSITE" id="PS50865"/>
    </source>
</evidence>
<comment type="caution">
    <text evidence="10">The sequence shown here is derived from an EMBL/GenBank/DDBJ whole genome shotgun (WGS) entry which is preliminary data.</text>
</comment>
<feature type="compositionally biased region" description="Low complexity" evidence="6">
    <location>
        <begin position="1526"/>
        <end position="1540"/>
    </location>
</feature>
<feature type="region of interest" description="Disordered" evidence="6">
    <location>
        <begin position="366"/>
        <end position="389"/>
    </location>
</feature>
<feature type="region of interest" description="Disordered" evidence="6">
    <location>
        <begin position="1008"/>
        <end position="1063"/>
    </location>
</feature>
<protein>
    <recommendedName>
        <fullName evidence="12">Tudor domain-containing protein 1</fullName>
    </recommendedName>
</protein>
<feature type="compositionally biased region" description="Polar residues" evidence="6">
    <location>
        <begin position="726"/>
        <end position="754"/>
    </location>
</feature>
<dbReference type="Gene3D" id="2.40.50.90">
    <property type="match status" value="7"/>
</dbReference>
<dbReference type="SUPFAM" id="SSF63748">
    <property type="entry name" value="Tudor/PWWP/MBT"/>
    <property type="match status" value="7"/>
</dbReference>
<feature type="compositionally biased region" description="Low complexity" evidence="6">
    <location>
        <begin position="1045"/>
        <end position="1055"/>
    </location>
</feature>
<evidence type="ECO:0000256" key="5">
    <source>
        <dbReference type="PROSITE-ProRule" id="PRU00176"/>
    </source>
</evidence>
<feature type="domain" description="Tudor" evidence="8">
    <location>
        <begin position="867"/>
        <end position="925"/>
    </location>
</feature>
<feature type="domain" description="RRM" evidence="7">
    <location>
        <begin position="146"/>
        <end position="223"/>
    </location>
</feature>
<proteinExistence type="predicted"/>
<dbReference type="SMART" id="SM00333">
    <property type="entry name" value="TUDOR"/>
    <property type="match status" value="7"/>
</dbReference>